<gene>
    <name evidence="2" type="ORF">NDU88_000162</name>
</gene>
<keyword evidence="3" id="KW-1185">Reference proteome</keyword>
<feature type="region of interest" description="Disordered" evidence="1">
    <location>
        <begin position="16"/>
        <end position="36"/>
    </location>
</feature>
<proteinExistence type="predicted"/>
<reference evidence="2" key="1">
    <citation type="journal article" date="2022" name="bioRxiv">
        <title>Sequencing and chromosome-scale assembly of the giantPleurodeles waltlgenome.</title>
        <authorList>
            <person name="Brown T."/>
            <person name="Elewa A."/>
            <person name="Iarovenko S."/>
            <person name="Subramanian E."/>
            <person name="Araus A.J."/>
            <person name="Petzold A."/>
            <person name="Susuki M."/>
            <person name="Suzuki K.-i.T."/>
            <person name="Hayashi T."/>
            <person name="Toyoda A."/>
            <person name="Oliveira C."/>
            <person name="Osipova E."/>
            <person name="Leigh N.D."/>
            <person name="Simon A."/>
            <person name="Yun M.H."/>
        </authorList>
    </citation>
    <scope>NUCLEOTIDE SEQUENCE</scope>
    <source>
        <strain evidence="2">20211129_DDA</strain>
        <tissue evidence="2">Liver</tissue>
    </source>
</reference>
<name>A0AAV7UPQ7_PLEWA</name>
<accession>A0AAV7UPQ7</accession>
<evidence type="ECO:0000313" key="3">
    <source>
        <dbReference type="Proteomes" id="UP001066276"/>
    </source>
</evidence>
<dbReference type="AlphaFoldDB" id="A0AAV7UPQ7"/>
<dbReference type="Proteomes" id="UP001066276">
    <property type="component" value="Chromosome 2_2"/>
</dbReference>
<sequence length="67" mass="6927">MRLEADGAARLECNSQWTPDFSRNPEPLAGSAPALSPGSRCGCGLCPEGVVLVTGATLWVPRGSSEP</sequence>
<organism evidence="2 3">
    <name type="scientific">Pleurodeles waltl</name>
    <name type="common">Iberian ribbed newt</name>
    <dbReference type="NCBI Taxonomy" id="8319"/>
    <lineage>
        <taxon>Eukaryota</taxon>
        <taxon>Metazoa</taxon>
        <taxon>Chordata</taxon>
        <taxon>Craniata</taxon>
        <taxon>Vertebrata</taxon>
        <taxon>Euteleostomi</taxon>
        <taxon>Amphibia</taxon>
        <taxon>Batrachia</taxon>
        <taxon>Caudata</taxon>
        <taxon>Salamandroidea</taxon>
        <taxon>Salamandridae</taxon>
        <taxon>Pleurodelinae</taxon>
        <taxon>Pleurodeles</taxon>
    </lineage>
</organism>
<protein>
    <submittedName>
        <fullName evidence="2">Uncharacterized protein</fullName>
    </submittedName>
</protein>
<dbReference type="EMBL" id="JANPWB010000004">
    <property type="protein sequence ID" value="KAJ1190843.1"/>
    <property type="molecule type" value="Genomic_DNA"/>
</dbReference>
<evidence type="ECO:0000256" key="1">
    <source>
        <dbReference type="SAM" id="MobiDB-lite"/>
    </source>
</evidence>
<evidence type="ECO:0000313" key="2">
    <source>
        <dbReference type="EMBL" id="KAJ1190843.1"/>
    </source>
</evidence>
<comment type="caution">
    <text evidence="2">The sequence shown here is derived from an EMBL/GenBank/DDBJ whole genome shotgun (WGS) entry which is preliminary data.</text>
</comment>